<reference evidence="2" key="1">
    <citation type="submission" date="2022-07" db="EMBL/GenBank/DDBJ databases">
        <title>Phylogenomic reconstructions and comparative analyses of Kickxellomycotina fungi.</title>
        <authorList>
            <person name="Reynolds N.K."/>
            <person name="Stajich J.E."/>
            <person name="Barry K."/>
            <person name="Grigoriev I.V."/>
            <person name="Crous P."/>
            <person name="Smith M.E."/>
        </authorList>
    </citation>
    <scope>NUCLEOTIDE SEQUENCE</scope>
    <source>
        <strain evidence="2">BCRC 34297</strain>
    </source>
</reference>
<dbReference type="AlphaFoldDB" id="A0A9W8GQW2"/>
<feature type="compositionally biased region" description="Low complexity" evidence="1">
    <location>
        <begin position="88"/>
        <end position="99"/>
    </location>
</feature>
<protein>
    <submittedName>
        <fullName evidence="2">Uncharacterized protein</fullName>
    </submittedName>
</protein>
<comment type="caution">
    <text evidence="2">The sequence shown here is derived from an EMBL/GenBank/DDBJ whole genome shotgun (WGS) entry which is preliminary data.</text>
</comment>
<evidence type="ECO:0000256" key="1">
    <source>
        <dbReference type="SAM" id="MobiDB-lite"/>
    </source>
</evidence>
<organism evidence="2 3">
    <name type="scientific">Coemansia pectinata</name>
    <dbReference type="NCBI Taxonomy" id="1052879"/>
    <lineage>
        <taxon>Eukaryota</taxon>
        <taxon>Fungi</taxon>
        <taxon>Fungi incertae sedis</taxon>
        <taxon>Zoopagomycota</taxon>
        <taxon>Kickxellomycotina</taxon>
        <taxon>Kickxellomycetes</taxon>
        <taxon>Kickxellales</taxon>
        <taxon>Kickxellaceae</taxon>
        <taxon>Coemansia</taxon>
    </lineage>
</organism>
<feature type="region of interest" description="Disordered" evidence="1">
    <location>
        <begin position="1"/>
        <end position="147"/>
    </location>
</feature>
<keyword evidence="3" id="KW-1185">Reference proteome</keyword>
<feature type="region of interest" description="Disordered" evidence="1">
    <location>
        <begin position="631"/>
        <end position="663"/>
    </location>
</feature>
<feature type="compositionally biased region" description="Polar residues" evidence="1">
    <location>
        <begin position="46"/>
        <end position="87"/>
    </location>
</feature>
<gene>
    <name evidence="2" type="ORF">GGI19_005554</name>
</gene>
<evidence type="ECO:0000313" key="2">
    <source>
        <dbReference type="EMBL" id="KAJ2749642.1"/>
    </source>
</evidence>
<proteinExistence type="predicted"/>
<evidence type="ECO:0000313" key="3">
    <source>
        <dbReference type="Proteomes" id="UP001140011"/>
    </source>
</evidence>
<feature type="compositionally biased region" description="Low complexity" evidence="1">
    <location>
        <begin position="631"/>
        <end position="649"/>
    </location>
</feature>
<dbReference type="EMBL" id="JANBUH010000737">
    <property type="protein sequence ID" value="KAJ2749642.1"/>
    <property type="molecule type" value="Genomic_DNA"/>
</dbReference>
<accession>A0A9W8GQW2</accession>
<dbReference type="OrthoDB" id="5549534at2759"/>
<feature type="compositionally biased region" description="Basic and acidic residues" evidence="1">
    <location>
        <begin position="31"/>
        <end position="45"/>
    </location>
</feature>
<feature type="compositionally biased region" description="Low complexity" evidence="1">
    <location>
        <begin position="725"/>
        <end position="739"/>
    </location>
</feature>
<sequence length="759" mass="83326">MYSAGQSGELADSNAYGGESPTSRMMPRGTHTTDEELVFRNDSSRSKSSQNHSYMASISTGQKARSTMSASTSRVGPHSANSSSTNISQQASQRSTSSTGHYPNGGGSSPGNSARSSAVRLPARASPGASEGAGKRRPAAQQGHQRKVSIDARGYLRALNDLFFAKFCVDELFYREFRELLVKRIQDSTYRYDPEDLQDILDDLTEACKSTRLNLDAVSQWRLNYFTRDQSASVIDHIFLINVNVMVYDAKYSNACLDTYCADPLCSEIHAGRVTEEDKAKAFRRVLNILLNEALRVRLITKEQKTSVRMRLVKGVYAAEDRINAIRELAVLTMLAQDERLRDLVTYALVGVGKPWSQADMSATDVDEDCNLDPDMVYRKAMSTINNQYLESILDVRRLGMSISVEEVGRLRDLWARASTRVPDARVVTLPMLLHLLVHCSENELQGALPQAGVSGAAMAKAGEAGGLCGRIEQVEDAALQIVQNLGLAWELGDNPPRDLRQFCMVLLLDLGSLLSMLLVLEGATPGSSDTMAADSDAREVGVVEDGLFAKWWDACEAVVRFERVHRRFYAAFLVTYIKISSEKLLAQKADFDPELFLSMVVELLTEYRKRRPDYEAIVLTLDGRLSLLSTGSDSTRSSGSGDSVNQKKPIPPPQPGGKVLDRRTREDIGSEFDRLFAWVDQQLPSNNRVRSLSRAPSPRGRTPSWQTTGGSGSIGPAGMDKMRSSSSASIGYNSSSGGNRVASPLPPMPASALSREHF</sequence>
<dbReference type="Proteomes" id="UP001140011">
    <property type="component" value="Unassembled WGS sequence"/>
</dbReference>
<name>A0A9W8GQW2_9FUNG</name>
<feature type="region of interest" description="Disordered" evidence="1">
    <location>
        <begin position="690"/>
        <end position="759"/>
    </location>
</feature>